<dbReference type="Gene3D" id="1.10.510.10">
    <property type="entry name" value="Transferase(Phosphotransferase) domain 1"/>
    <property type="match status" value="2"/>
</dbReference>
<evidence type="ECO:0000313" key="3">
    <source>
        <dbReference type="EMBL" id="GES83615.1"/>
    </source>
</evidence>
<feature type="domain" description="Protein kinase" evidence="1">
    <location>
        <begin position="228"/>
        <end position="484"/>
    </location>
</feature>
<organism evidence="2 4">
    <name type="scientific">Rhizophagus clarus</name>
    <dbReference type="NCBI Taxonomy" id="94130"/>
    <lineage>
        <taxon>Eukaryota</taxon>
        <taxon>Fungi</taxon>
        <taxon>Fungi incertae sedis</taxon>
        <taxon>Mucoromycota</taxon>
        <taxon>Glomeromycotina</taxon>
        <taxon>Glomeromycetes</taxon>
        <taxon>Glomerales</taxon>
        <taxon>Glomeraceae</taxon>
        <taxon>Rhizophagus</taxon>
    </lineage>
</organism>
<dbReference type="Proteomes" id="UP000615446">
    <property type="component" value="Unassembled WGS sequence"/>
</dbReference>
<dbReference type="Proteomes" id="UP000247702">
    <property type="component" value="Unassembled WGS sequence"/>
</dbReference>
<evidence type="ECO:0000259" key="1">
    <source>
        <dbReference type="PROSITE" id="PS50011"/>
    </source>
</evidence>
<keyword evidence="3" id="KW-0418">Kinase</keyword>
<dbReference type="EMBL" id="BEXD01001290">
    <property type="protein sequence ID" value="GBB93373.1"/>
    <property type="molecule type" value="Genomic_DNA"/>
</dbReference>
<dbReference type="InterPro" id="IPR000719">
    <property type="entry name" value="Prot_kinase_dom"/>
</dbReference>
<dbReference type="GO" id="GO:0004674">
    <property type="term" value="F:protein serine/threonine kinase activity"/>
    <property type="evidence" value="ECO:0007669"/>
    <property type="project" value="TreeGrafter"/>
</dbReference>
<dbReference type="OrthoDB" id="4062651at2759"/>
<dbReference type="InterPro" id="IPR011009">
    <property type="entry name" value="Kinase-like_dom_sf"/>
</dbReference>
<gene>
    <name evidence="3" type="ORF">RCL2_001077100</name>
    <name evidence="2" type="ORF">RclHR1_21590003</name>
</gene>
<comment type="caution">
    <text evidence="2">The sequence shown here is derived from an EMBL/GenBank/DDBJ whole genome shotgun (WGS) entry which is preliminary data.</text>
</comment>
<keyword evidence="4" id="KW-1185">Reference proteome</keyword>
<proteinExistence type="predicted"/>
<dbReference type="InterPro" id="IPR051681">
    <property type="entry name" value="Ser/Thr_Kinases-Pseudokinases"/>
</dbReference>
<evidence type="ECO:0000313" key="2">
    <source>
        <dbReference type="EMBL" id="GBB93373.1"/>
    </source>
</evidence>
<dbReference type="SUPFAM" id="SSF56112">
    <property type="entry name" value="Protein kinase-like (PK-like)"/>
    <property type="match status" value="1"/>
</dbReference>
<protein>
    <submittedName>
        <fullName evidence="3">Kinase-like domain-containing protein</fullName>
    </submittedName>
</protein>
<dbReference type="Pfam" id="PF07714">
    <property type="entry name" value="PK_Tyr_Ser-Thr"/>
    <property type="match status" value="2"/>
</dbReference>
<dbReference type="GO" id="GO:0005524">
    <property type="term" value="F:ATP binding"/>
    <property type="evidence" value="ECO:0007669"/>
    <property type="project" value="InterPro"/>
</dbReference>
<dbReference type="EMBL" id="BLAL01000071">
    <property type="protein sequence ID" value="GES83615.1"/>
    <property type="molecule type" value="Genomic_DNA"/>
</dbReference>
<name>A0A2Z6QSI4_9GLOM</name>
<dbReference type="AlphaFoldDB" id="A0A2Z6QSI4"/>
<dbReference type="PANTHER" id="PTHR44329">
    <property type="entry name" value="SERINE/THREONINE-PROTEIN KINASE TNNI3K-RELATED"/>
    <property type="match status" value="1"/>
</dbReference>
<reference evidence="3" key="2">
    <citation type="submission" date="2019-10" db="EMBL/GenBank/DDBJ databases">
        <title>Conservation and host-specific expression of non-tandemly repeated heterogenous ribosome RNA gene in arbuscular mycorrhizal fungi.</title>
        <authorList>
            <person name="Maeda T."/>
            <person name="Kobayashi Y."/>
            <person name="Nakagawa T."/>
            <person name="Ezawa T."/>
            <person name="Yamaguchi K."/>
            <person name="Bino T."/>
            <person name="Nishimoto Y."/>
            <person name="Shigenobu S."/>
            <person name="Kawaguchi M."/>
        </authorList>
    </citation>
    <scope>NUCLEOTIDE SEQUENCE</scope>
    <source>
        <strain evidence="3">HR1</strain>
    </source>
</reference>
<accession>A0A2Z6QSI4</accession>
<sequence length="544" mass="63838">MEMFRYYWNLSKKKTTEEGKAVNEINEPLWLKLGDEMFEYSEKTTNEDKTVNEVDYSPLISLFDKMVTELCEEDKDANEINDLPLLERFKKMITEDDKIANLIELSPLLKRFKEKVFAITEVDTAANDIDVLSSLMELSNKICTEEINAADSLLNYVKEIDYIELSHENSDYYGHDLNWCKECYSKRFQQNFGNWTSGSERVDNFIQDSQLKARHNNEILEWIPYKKLRNINEIDKGGFGQIYKGFWLDGPISHWDYEKQDWKRKHANLESSEEYGYPIALKSLNDLSKNDENFKKFLNEWKLHLECQRKVASNGTFLVPIYGITQDPDTKNYMLIMLYVPSGNLRNNLPMIKSNPNDKFTILHYLSMQLEGIHMLDYVHGDFHNEIYGIIPYMAPEVLRHEQYTKAADIYSFGIIMWELASGVPAFHNVPHDLDLILEICKDDKRPVIKEGTMPEEYEELMKQCWDKDPEKRPTVGKLKLAFNKLSNKYPVEKDDEKRLTVPEHEPKITEVHYTVEKTDSSLSYKIVMCSDKPMTSNDFDKHI</sequence>
<dbReference type="PROSITE" id="PS50011">
    <property type="entry name" value="PROTEIN_KINASE_DOM"/>
    <property type="match status" value="1"/>
</dbReference>
<evidence type="ECO:0000313" key="4">
    <source>
        <dbReference type="Proteomes" id="UP000247702"/>
    </source>
</evidence>
<keyword evidence="3" id="KW-0808">Transferase</keyword>
<dbReference type="InterPro" id="IPR001245">
    <property type="entry name" value="Ser-Thr/Tyr_kinase_cat_dom"/>
</dbReference>
<reference evidence="2 4" key="1">
    <citation type="submission" date="2017-11" db="EMBL/GenBank/DDBJ databases">
        <title>The genome of Rhizophagus clarus HR1 reveals common genetic basis of auxotrophy among arbuscular mycorrhizal fungi.</title>
        <authorList>
            <person name="Kobayashi Y."/>
        </authorList>
    </citation>
    <scope>NUCLEOTIDE SEQUENCE [LARGE SCALE GENOMIC DNA]</scope>
    <source>
        <strain evidence="2 4">HR1</strain>
    </source>
</reference>